<dbReference type="PROSITE" id="PS51387">
    <property type="entry name" value="FAD_PCMH"/>
    <property type="match status" value="1"/>
</dbReference>
<evidence type="ECO:0000256" key="1">
    <source>
        <dbReference type="ARBA" id="ARBA00001974"/>
    </source>
</evidence>
<feature type="domain" description="FAD-binding PCMH-type" evidence="6">
    <location>
        <begin position="58"/>
        <end position="228"/>
    </location>
</feature>
<proteinExistence type="inferred from homology"/>
<sequence length="480" mass="50548">MDRRAFLRISGAVPVAGLAGWPPPDDWERLRRRLSGPLFRPGDPGYAEAKQGFFTMYDDRMPVAVVGAARVEDVQAAVGFAARHRLPIAARSGGHSYPGYSTVDGGIVVDLSRFSGVEVRPDGRALIGAGARLGPIATTLAAAGRVLPAGSCASVGIAGLALGGGVGVLDRKYGLTCDHLEAARIVTADGRVRTVSAVAEPDLFWALRGGGGGNFGIVTGFTFRTVPLRDVATFDLHFPVGTQAALFAAWQEWLPTVPDELWAGIGIGADHANIGGTFLGPRAQLDALLADLIRRVGTPPSGQRRQVLDHLSAMAAFDDPESRPGLVLDRAAYIGTSRMLMRPAPDPAAVVDVLLATPGVDTIIDSAGGAIARVGERETAFPHRKALASFQFLHGAGPEHGGEATARRALAAVRDGLGPEFGATGYVNYLDPEMPDWAQAYYGANLPRLRAVARKYDPRGIFAFPQGLSVPRSTVHMGET</sequence>
<keyword evidence="8" id="KW-1185">Reference proteome</keyword>
<dbReference type="Pfam" id="PF08031">
    <property type="entry name" value="BBE"/>
    <property type="match status" value="1"/>
</dbReference>
<keyword evidence="3" id="KW-0285">Flavoprotein</keyword>
<evidence type="ECO:0000256" key="4">
    <source>
        <dbReference type="ARBA" id="ARBA00022827"/>
    </source>
</evidence>
<dbReference type="InterPro" id="IPR006093">
    <property type="entry name" value="Oxy_OxRdtase_FAD_BS"/>
</dbReference>
<evidence type="ECO:0000256" key="2">
    <source>
        <dbReference type="ARBA" id="ARBA00005466"/>
    </source>
</evidence>
<dbReference type="InterPro" id="IPR016166">
    <property type="entry name" value="FAD-bd_PCMH"/>
</dbReference>
<dbReference type="InterPro" id="IPR016167">
    <property type="entry name" value="FAD-bd_PCMH_sub1"/>
</dbReference>
<dbReference type="InterPro" id="IPR006094">
    <property type="entry name" value="Oxid_FAD_bind_N"/>
</dbReference>
<dbReference type="SUPFAM" id="SSF56176">
    <property type="entry name" value="FAD-binding/transporter-associated domain-like"/>
    <property type="match status" value="1"/>
</dbReference>
<evidence type="ECO:0000313" key="7">
    <source>
        <dbReference type="EMBL" id="MEQ0564203.1"/>
    </source>
</evidence>
<dbReference type="InterPro" id="IPR012951">
    <property type="entry name" value="BBE"/>
</dbReference>
<comment type="cofactor">
    <cofactor evidence="1">
        <name>FAD</name>
        <dbReference type="ChEBI" id="CHEBI:57692"/>
    </cofactor>
</comment>
<dbReference type="Gene3D" id="3.30.43.10">
    <property type="entry name" value="Uridine Diphospho-n-acetylenolpyruvylglucosamine Reductase, domain 2"/>
    <property type="match status" value="1"/>
</dbReference>
<keyword evidence="5" id="KW-0560">Oxidoreductase</keyword>
<evidence type="ECO:0000313" key="8">
    <source>
        <dbReference type="Proteomes" id="UP001440984"/>
    </source>
</evidence>
<dbReference type="InterPro" id="IPR016169">
    <property type="entry name" value="FAD-bd_PCMH_sub2"/>
</dbReference>
<gene>
    <name evidence="7" type="ORF">ABJI51_34400</name>
</gene>
<name>A0ABV0LRU3_9PSEU</name>
<keyword evidence="4" id="KW-0274">FAD</keyword>
<dbReference type="Pfam" id="PF01565">
    <property type="entry name" value="FAD_binding_4"/>
    <property type="match status" value="1"/>
</dbReference>
<dbReference type="Gene3D" id="3.30.465.10">
    <property type="match status" value="1"/>
</dbReference>
<comment type="similarity">
    <text evidence="2">Belongs to the oxygen-dependent FAD-linked oxidoreductase family.</text>
</comment>
<dbReference type="PANTHER" id="PTHR42973:SF39">
    <property type="entry name" value="FAD-BINDING PCMH-TYPE DOMAIN-CONTAINING PROTEIN"/>
    <property type="match status" value="1"/>
</dbReference>
<evidence type="ECO:0000256" key="5">
    <source>
        <dbReference type="ARBA" id="ARBA00023002"/>
    </source>
</evidence>
<protein>
    <submittedName>
        <fullName evidence="7">FAD-binding oxidoreductase</fullName>
    </submittedName>
</protein>
<reference evidence="7 8" key="1">
    <citation type="submission" date="2024-05" db="EMBL/GenBank/DDBJ databases">
        <authorList>
            <person name="Zhao H."/>
            <person name="Xu Y."/>
            <person name="Lin S."/>
            <person name="Spain J.C."/>
            <person name="Zhou N.-Y."/>
        </authorList>
    </citation>
    <scope>NUCLEOTIDE SEQUENCE [LARGE SCALE GENOMIC DNA]</scope>
    <source>
        <strain evidence="7 8">NEAU-NG30</strain>
    </source>
</reference>
<evidence type="ECO:0000259" key="6">
    <source>
        <dbReference type="PROSITE" id="PS51387"/>
    </source>
</evidence>
<dbReference type="Proteomes" id="UP001440984">
    <property type="component" value="Unassembled WGS sequence"/>
</dbReference>
<dbReference type="InterPro" id="IPR050416">
    <property type="entry name" value="FAD-linked_Oxidoreductase"/>
</dbReference>
<dbReference type="EMBL" id="JBDZYD010000014">
    <property type="protein sequence ID" value="MEQ0564203.1"/>
    <property type="molecule type" value="Genomic_DNA"/>
</dbReference>
<evidence type="ECO:0000256" key="3">
    <source>
        <dbReference type="ARBA" id="ARBA00022630"/>
    </source>
</evidence>
<organism evidence="7 8">
    <name type="scientific">Amycolatopsis melonis</name>
    <dbReference type="NCBI Taxonomy" id="3156488"/>
    <lineage>
        <taxon>Bacteria</taxon>
        <taxon>Bacillati</taxon>
        <taxon>Actinomycetota</taxon>
        <taxon>Actinomycetes</taxon>
        <taxon>Pseudonocardiales</taxon>
        <taxon>Pseudonocardiaceae</taxon>
        <taxon>Amycolatopsis</taxon>
    </lineage>
</organism>
<comment type="caution">
    <text evidence="7">The sequence shown here is derived from an EMBL/GenBank/DDBJ whole genome shotgun (WGS) entry which is preliminary data.</text>
</comment>
<accession>A0ABV0LRU3</accession>
<dbReference type="InterPro" id="IPR036318">
    <property type="entry name" value="FAD-bd_PCMH-like_sf"/>
</dbReference>
<dbReference type="RefSeq" id="WP_348955264.1">
    <property type="nucleotide sequence ID" value="NZ_JBDZYD010000014.1"/>
</dbReference>
<dbReference type="PROSITE" id="PS00862">
    <property type="entry name" value="OX2_COVAL_FAD"/>
    <property type="match status" value="1"/>
</dbReference>
<dbReference type="PANTHER" id="PTHR42973">
    <property type="entry name" value="BINDING OXIDOREDUCTASE, PUTATIVE (AFU_ORTHOLOGUE AFUA_1G17690)-RELATED"/>
    <property type="match status" value="1"/>
</dbReference>
<dbReference type="Gene3D" id="3.40.462.20">
    <property type="match status" value="1"/>
</dbReference>